<feature type="compositionally biased region" description="Polar residues" evidence="1">
    <location>
        <begin position="64"/>
        <end position="73"/>
    </location>
</feature>
<reference evidence="2" key="2">
    <citation type="journal article" date="2023" name="Science">
        <title>Genomic signatures of disease resistance in endangered staghorn corals.</title>
        <authorList>
            <person name="Vollmer S.V."/>
            <person name="Selwyn J.D."/>
            <person name="Despard B.A."/>
            <person name="Roesel C.L."/>
        </authorList>
    </citation>
    <scope>NUCLEOTIDE SEQUENCE</scope>
    <source>
        <strain evidence="2">K2</strain>
    </source>
</reference>
<sequence>MIQGNQVKNAIFYNSCRNIVFSKFDWLSTDVSVDGVCSSMEGKKKVVSEKTTDKKVPLQLRPHPTNNLSEDLR</sequence>
<comment type="caution">
    <text evidence="2">The sequence shown here is derived from an EMBL/GenBank/DDBJ whole genome shotgun (WGS) entry which is preliminary data.</text>
</comment>
<evidence type="ECO:0000313" key="3">
    <source>
        <dbReference type="Proteomes" id="UP001249851"/>
    </source>
</evidence>
<proteinExistence type="predicted"/>
<accession>A0AAD9QWY9</accession>
<dbReference type="AlphaFoldDB" id="A0AAD9QWY9"/>
<reference evidence="2" key="1">
    <citation type="journal article" date="2023" name="G3 (Bethesda)">
        <title>Whole genome assembly and annotation of the endangered Caribbean coral Acropora cervicornis.</title>
        <authorList>
            <person name="Selwyn J.D."/>
            <person name="Vollmer S.V."/>
        </authorList>
    </citation>
    <scope>NUCLEOTIDE SEQUENCE</scope>
    <source>
        <strain evidence="2">K2</strain>
    </source>
</reference>
<gene>
    <name evidence="2" type="ORF">P5673_007007</name>
</gene>
<evidence type="ECO:0000313" key="2">
    <source>
        <dbReference type="EMBL" id="KAK2568932.1"/>
    </source>
</evidence>
<protein>
    <submittedName>
        <fullName evidence="2">Uncharacterized protein</fullName>
    </submittedName>
</protein>
<feature type="region of interest" description="Disordered" evidence="1">
    <location>
        <begin position="48"/>
        <end position="73"/>
    </location>
</feature>
<organism evidence="2 3">
    <name type="scientific">Acropora cervicornis</name>
    <name type="common">Staghorn coral</name>
    <dbReference type="NCBI Taxonomy" id="6130"/>
    <lineage>
        <taxon>Eukaryota</taxon>
        <taxon>Metazoa</taxon>
        <taxon>Cnidaria</taxon>
        <taxon>Anthozoa</taxon>
        <taxon>Hexacorallia</taxon>
        <taxon>Scleractinia</taxon>
        <taxon>Astrocoeniina</taxon>
        <taxon>Acroporidae</taxon>
        <taxon>Acropora</taxon>
    </lineage>
</organism>
<dbReference type="Proteomes" id="UP001249851">
    <property type="component" value="Unassembled WGS sequence"/>
</dbReference>
<keyword evidence="3" id="KW-1185">Reference proteome</keyword>
<dbReference type="EMBL" id="JARQWQ010000011">
    <property type="protein sequence ID" value="KAK2568932.1"/>
    <property type="molecule type" value="Genomic_DNA"/>
</dbReference>
<evidence type="ECO:0000256" key="1">
    <source>
        <dbReference type="SAM" id="MobiDB-lite"/>
    </source>
</evidence>
<name>A0AAD9QWY9_ACRCE</name>